<dbReference type="SUPFAM" id="SSF53850">
    <property type="entry name" value="Periplasmic binding protein-like II"/>
    <property type="match status" value="1"/>
</dbReference>
<dbReference type="CDD" id="cd13585">
    <property type="entry name" value="PBP2_TMBP_like"/>
    <property type="match status" value="1"/>
</dbReference>
<reference evidence="2" key="1">
    <citation type="journal article" date="2014" name="Int. J. Syst. Evol. Microbiol.">
        <title>Complete genome sequence of Corynebacterium casei LMG S-19264T (=DSM 44701T), isolated from a smear-ripened cheese.</title>
        <authorList>
            <consortium name="US DOE Joint Genome Institute (JGI-PGF)"/>
            <person name="Walter F."/>
            <person name="Albersmeier A."/>
            <person name="Kalinowski J."/>
            <person name="Ruckert C."/>
        </authorList>
    </citation>
    <scope>NUCLEOTIDE SEQUENCE</scope>
    <source>
        <strain evidence="2">JCM 3035</strain>
    </source>
</reference>
<evidence type="ECO:0000313" key="2">
    <source>
        <dbReference type="EMBL" id="GGK79984.1"/>
    </source>
</evidence>
<dbReference type="InterPro" id="IPR050490">
    <property type="entry name" value="Bact_solute-bd_prot1"/>
</dbReference>
<dbReference type="Gene3D" id="3.40.190.10">
    <property type="entry name" value="Periplasmic binding protein-like II"/>
    <property type="match status" value="2"/>
</dbReference>
<reference evidence="2" key="2">
    <citation type="submission" date="2020-09" db="EMBL/GenBank/DDBJ databases">
        <authorList>
            <person name="Sun Q."/>
            <person name="Ohkuma M."/>
        </authorList>
    </citation>
    <scope>NUCLEOTIDE SEQUENCE</scope>
    <source>
        <strain evidence="2">JCM 3035</strain>
    </source>
</reference>
<protein>
    <submittedName>
        <fullName evidence="2">Sugar ABC transporter substrate-binding protein</fullName>
    </submittedName>
</protein>
<dbReference type="PANTHER" id="PTHR43649:SF12">
    <property type="entry name" value="DIACETYLCHITOBIOSE BINDING PROTEIN DASA"/>
    <property type="match status" value="1"/>
</dbReference>
<dbReference type="PANTHER" id="PTHR43649">
    <property type="entry name" value="ARABINOSE-BINDING PROTEIN-RELATED"/>
    <property type="match status" value="1"/>
</dbReference>
<organism evidence="2 3">
    <name type="scientific">Streptomyces flaveus</name>
    <dbReference type="NCBI Taxonomy" id="66370"/>
    <lineage>
        <taxon>Bacteria</taxon>
        <taxon>Bacillati</taxon>
        <taxon>Actinomycetota</taxon>
        <taxon>Actinomycetes</taxon>
        <taxon>Kitasatosporales</taxon>
        <taxon>Streptomycetaceae</taxon>
        <taxon>Streptomyces</taxon>
        <taxon>Streptomyces aurantiacus group</taxon>
    </lineage>
</organism>
<evidence type="ECO:0000313" key="3">
    <source>
        <dbReference type="Proteomes" id="UP000637788"/>
    </source>
</evidence>
<evidence type="ECO:0000256" key="1">
    <source>
        <dbReference type="SAM" id="MobiDB-lite"/>
    </source>
</evidence>
<dbReference type="Pfam" id="PF01547">
    <property type="entry name" value="SBP_bac_1"/>
    <property type="match status" value="1"/>
</dbReference>
<sequence>MLANTFRADHLPGTAATARSTHHTRGTLAMPSTRHALIAGATATALLLAGCAGAGGGGTGGGDGESINVLMVGNPQMEDIAKLTKSTFTKDTGIKVNFTILPENELRDKVTQDIATQAGQYDVATIGAYEVPIWEQNGWLQELDSYADKDKSFDKADLLKPMVKSLSGEDGKLYALPFYGESSFLMYNKDVMKEKGITVPERPTWQQVADIAAKVDGARPGMKGICLRGLAGWGELGAPLTSMVNTFGGTWFTEDWKAQVNSPKFKEATNFYVDLVKKHGEAGAPQAGFTECLNAMSQGKVAMWYDATSAAGSLEDPKTSKVAGKVGYAYAPTVETANSGWLWAWAWAMPKTTKKADAASKFMLWASSKKYEKLVGEKLGWPRVPAGKRASTYALPEYAKASSGFGDVTLQSIQQANPSDPGVQPRPTVGIQFVAVPEFQDLGTKVTQEISAAIAGKTSVDKALNDGQKLAEEVAKNYR</sequence>
<dbReference type="InterPro" id="IPR006059">
    <property type="entry name" value="SBP"/>
</dbReference>
<keyword evidence="3" id="KW-1185">Reference proteome</keyword>
<dbReference type="EMBL" id="BMPQ01000011">
    <property type="protein sequence ID" value="GGK79984.1"/>
    <property type="molecule type" value="Genomic_DNA"/>
</dbReference>
<proteinExistence type="predicted"/>
<feature type="region of interest" description="Disordered" evidence="1">
    <location>
        <begin position="1"/>
        <end position="24"/>
    </location>
</feature>
<comment type="caution">
    <text evidence="2">The sequence shown here is derived from an EMBL/GenBank/DDBJ whole genome shotgun (WGS) entry which is preliminary data.</text>
</comment>
<dbReference type="AlphaFoldDB" id="A0A917VH19"/>
<name>A0A917VH19_9ACTN</name>
<accession>A0A917VH19</accession>
<dbReference type="Proteomes" id="UP000637788">
    <property type="component" value="Unassembled WGS sequence"/>
</dbReference>
<gene>
    <name evidence="2" type="ORF">GCM10010094_46650</name>
</gene>